<reference evidence="2" key="1">
    <citation type="submission" date="2020-10" db="EMBL/GenBank/DDBJ databases">
        <title>Sequencing the genomes of 1000 actinobacteria strains.</title>
        <authorList>
            <person name="Klenk H.-P."/>
        </authorList>
    </citation>
    <scope>NUCLEOTIDE SEQUENCE</scope>
    <source>
        <strain evidence="2">DSM 46832</strain>
    </source>
</reference>
<dbReference type="InterPro" id="IPR029039">
    <property type="entry name" value="Flavoprotein-like_sf"/>
</dbReference>
<dbReference type="InterPro" id="IPR005025">
    <property type="entry name" value="FMN_Rdtase-like_dom"/>
</dbReference>
<evidence type="ECO:0000313" key="3">
    <source>
        <dbReference type="Proteomes" id="UP000649753"/>
    </source>
</evidence>
<dbReference type="InterPro" id="IPR050712">
    <property type="entry name" value="NAD(P)H-dep_reductase"/>
</dbReference>
<dbReference type="Pfam" id="PF00583">
    <property type="entry name" value="Acetyltransf_1"/>
    <property type="match status" value="1"/>
</dbReference>
<dbReference type="RefSeq" id="WP_192768664.1">
    <property type="nucleotide sequence ID" value="NZ_JADBEB010000001.1"/>
</dbReference>
<dbReference type="GO" id="GO:0016747">
    <property type="term" value="F:acyltransferase activity, transferring groups other than amino-acyl groups"/>
    <property type="evidence" value="ECO:0007669"/>
    <property type="project" value="InterPro"/>
</dbReference>
<dbReference type="SUPFAM" id="SSF52218">
    <property type="entry name" value="Flavoproteins"/>
    <property type="match status" value="1"/>
</dbReference>
<comment type="caution">
    <text evidence="2">The sequence shown here is derived from an EMBL/GenBank/DDBJ whole genome shotgun (WGS) entry which is preliminary data.</text>
</comment>
<gene>
    <name evidence="2" type="ORF">H4W31_004778</name>
</gene>
<evidence type="ECO:0000259" key="1">
    <source>
        <dbReference type="PROSITE" id="PS51186"/>
    </source>
</evidence>
<dbReference type="InterPro" id="IPR016181">
    <property type="entry name" value="Acyl_CoA_acyltransferase"/>
</dbReference>
<dbReference type="CDD" id="cd04301">
    <property type="entry name" value="NAT_SF"/>
    <property type="match status" value="1"/>
</dbReference>
<protein>
    <submittedName>
        <fullName evidence="2">NAD(P)H-dependent FMN reductase/GNAT superfamily N-acetyltransferase</fullName>
    </submittedName>
</protein>
<dbReference type="GO" id="GO:0016491">
    <property type="term" value="F:oxidoreductase activity"/>
    <property type="evidence" value="ECO:0007669"/>
    <property type="project" value="InterPro"/>
</dbReference>
<dbReference type="PROSITE" id="PS51186">
    <property type="entry name" value="GNAT"/>
    <property type="match status" value="1"/>
</dbReference>
<dbReference type="GO" id="GO:0005829">
    <property type="term" value="C:cytosol"/>
    <property type="evidence" value="ECO:0007669"/>
    <property type="project" value="TreeGrafter"/>
</dbReference>
<dbReference type="GO" id="GO:0010181">
    <property type="term" value="F:FMN binding"/>
    <property type="evidence" value="ECO:0007669"/>
    <property type="project" value="TreeGrafter"/>
</dbReference>
<feature type="domain" description="N-acetyltransferase" evidence="1">
    <location>
        <begin position="206"/>
        <end position="354"/>
    </location>
</feature>
<dbReference type="EMBL" id="JADBEB010000001">
    <property type="protein sequence ID" value="MBE1489140.1"/>
    <property type="molecule type" value="Genomic_DNA"/>
</dbReference>
<dbReference type="SUPFAM" id="SSF55729">
    <property type="entry name" value="Acyl-CoA N-acyltransferases (Nat)"/>
    <property type="match status" value="1"/>
</dbReference>
<keyword evidence="3" id="KW-1185">Reference proteome</keyword>
<dbReference type="AlphaFoldDB" id="A0A927M900"/>
<organism evidence="2 3">
    <name type="scientific">Plantactinospora soyae</name>
    <dbReference type="NCBI Taxonomy" id="1544732"/>
    <lineage>
        <taxon>Bacteria</taxon>
        <taxon>Bacillati</taxon>
        <taxon>Actinomycetota</taxon>
        <taxon>Actinomycetes</taxon>
        <taxon>Micromonosporales</taxon>
        <taxon>Micromonosporaceae</taxon>
        <taxon>Plantactinospora</taxon>
    </lineage>
</organism>
<name>A0A927M900_9ACTN</name>
<dbReference type="Gene3D" id="3.40.630.30">
    <property type="match status" value="1"/>
</dbReference>
<proteinExistence type="predicted"/>
<dbReference type="InterPro" id="IPR000182">
    <property type="entry name" value="GNAT_dom"/>
</dbReference>
<evidence type="ECO:0000313" key="2">
    <source>
        <dbReference type="EMBL" id="MBE1489140.1"/>
    </source>
</evidence>
<dbReference type="Proteomes" id="UP000649753">
    <property type="component" value="Unassembled WGS sequence"/>
</dbReference>
<sequence length="367" mass="40001">MSTKPLRLLVLVCSTRPGALGPVIGQWLIDAITPCAAELGVELVPVVLADLDLPFLDEEEHPSSGIYRQEHTRRWSSIVDTADGFIVVTPEYNYGMPATLKNALDYLGREWAWKPIGFVSYGNTSAGTRSVQHAKQVVTTLRLVPLGATVAIRISDAVDDGRLRPDAARDAAGLGLLDELVRVSHALRPMRERAGAGTVAGPVPGSYARRLTPDDAPEVTVLQRCCWVEEAVVNDTLAIPALHESLEQVREWLADQHTTGVWLDGRLLGMVRTRRAGTDWHVGRLAVVPDLRGHGLGRWLLRTAEAAADPDIRRIILFTGSNSQRNINLYQSEGYELVPSTSTDGTALLTKDASADRFDAATMRAAH</sequence>
<dbReference type="Gene3D" id="3.40.50.360">
    <property type="match status" value="1"/>
</dbReference>
<dbReference type="Pfam" id="PF03358">
    <property type="entry name" value="FMN_red"/>
    <property type="match status" value="1"/>
</dbReference>
<dbReference type="PANTHER" id="PTHR30543:SF21">
    <property type="entry name" value="NAD(P)H-DEPENDENT FMN REDUCTASE LOT6"/>
    <property type="match status" value="1"/>
</dbReference>
<accession>A0A927M900</accession>
<dbReference type="PANTHER" id="PTHR30543">
    <property type="entry name" value="CHROMATE REDUCTASE"/>
    <property type="match status" value="1"/>
</dbReference>